<evidence type="ECO:0000256" key="1">
    <source>
        <dbReference type="SAM" id="SignalP"/>
    </source>
</evidence>
<dbReference type="Proteomes" id="UP001176961">
    <property type="component" value="Unassembled WGS sequence"/>
</dbReference>
<comment type="caution">
    <text evidence="2">The sequence shown here is derived from an EMBL/GenBank/DDBJ whole genome shotgun (WGS) entry which is preliminary data.</text>
</comment>
<proteinExistence type="predicted"/>
<name>A0AA36MBU6_CYLNA</name>
<reference evidence="2" key="1">
    <citation type="submission" date="2023-07" db="EMBL/GenBank/DDBJ databases">
        <authorList>
            <consortium name="CYATHOMIX"/>
        </authorList>
    </citation>
    <scope>NUCLEOTIDE SEQUENCE</scope>
    <source>
        <strain evidence="2">N/A</strain>
    </source>
</reference>
<keyword evidence="3" id="KW-1185">Reference proteome</keyword>
<evidence type="ECO:0000313" key="3">
    <source>
        <dbReference type="Proteomes" id="UP001176961"/>
    </source>
</evidence>
<feature type="chain" id="PRO_5041397030" evidence="1">
    <location>
        <begin position="25"/>
        <end position="94"/>
    </location>
</feature>
<organism evidence="2 3">
    <name type="scientific">Cylicocyclus nassatus</name>
    <name type="common">Nematode worm</name>
    <dbReference type="NCBI Taxonomy" id="53992"/>
    <lineage>
        <taxon>Eukaryota</taxon>
        <taxon>Metazoa</taxon>
        <taxon>Ecdysozoa</taxon>
        <taxon>Nematoda</taxon>
        <taxon>Chromadorea</taxon>
        <taxon>Rhabditida</taxon>
        <taxon>Rhabditina</taxon>
        <taxon>Rhabditomorpha</taxon>
        <taxon>Strongyloidea</taxon>
        <taxon>Strongylidae</taxon>
        <taxon>Cylicocyclus</taxon>
    </lineage>
</organism>
<feature type="signal peptide" evidence="1">
    <location>
        <begin position="1"/>
        <end position="24"/>
    </location>
</feature>
<dbReference type="EMBL" id="CATQJL010000316">
    <property type="protein sequence ID" value="CAJ0607189.1"/>
    <property type="molecule type" value="Genomic_DNA"/>
</dbReference>
<sequence>MVFKHAMWIWKGFILAALLAVVSTKKYYRRLPNRHPIYLISPTCITDKDGKEFCMDEAKCSSCETLKDERKKRFCSIFCELSSKIKEEESRSVK</sequence>
<dbReference type="AlphaFoldDB" id="A0AA36MBU6"/>
<accession>A0AA36MBU6</accession>
<keyword evidence="1" id="KW-0732">Signal</keyword>
<gene>
    <name evidence="2" type="ORF">CYNAS_LOCUS19172</name>
</gene>
<evidence type="ECO:0000313" key="2">
    <source>
        <dbReference type="EMBL" id="CAJ0607189.1"/>
    </source>
</evidence>
<protein>
    <submittedName>
        <fullName evidence="2">Uncharacterized protein</fullName>
    </submittedName>
</protein>